<dbReference type="Proteomes" id="UP001219518">
    <property type="component" value="Unassembled WGS sequence"/>
</dbReference>
<organism evidence="1 2">
    <name type="scientific">Frankliniella fusca</name>
    <dbReference type="NCBI Taxonomy" id="407009"/>
    <lineage>
        <taxon>Eukaryota</taxon>
        <taxon>Metazoa</taxon>
        <taxon>Ecdysozoa</taxon>
        <taxon>Arthropoda</taxon>
        <taxon>Hexapoda</taxon>
        <taxon>Insecta</taxon>
        <taxon>Pterygota</taxon>
        <taxon>Neoptera</taxon>
        <taxon>Paraneoptera</taxon>
        <taxon>Thysanoptera</taxon>
        <taxon>Terebrantia</taxon>
        <taxon>Thripoidea</taxon>
        <taxon>Thripidae</taxon>
        <taxon>Frankliniella</taxon>
    </lineage>
</organism>
<gene>
    <name evidence="1" type="ORF">KUF71_021205</name>
</gene>
<sequence length="95" mass="11177">MFGFHSNRLTGLELLNFKEKHKGTRFIFVDEYSMIVFDKPLYCEIENLPRYNHLLERGKVVMTQLTSAVVLTKCHRFANEDYLTFLKKVANGRCT</sequence>
<evidence type="ECO:0000313" key="1">
    <source>
        <dbReference type="EMBL" id="KAK3911477.1"/>
    </source>
</evidence>
<name>A0AAE1GYN4_9NEOP</name>
<evidence type="ECO:0000313" key="2">
    <source>
        <dbReference type="Proteomes" id="UP001219518"/>
    </source>
</evidence>
<dbReference type="AlphaFoldDB" id="A0AAE1GYN4"/>
<accession>A0AAE1GYN4</accession>
<reference evidence="1" key="1">
    <citation type="submission" date="2021-07" db="EMBL/GenBank/DDBJ databases">
        <authorList>
            <person name="Catto M.A."/>
            <person name="Jacobson A."/>
            <person name="Kennedy G."/>
            <person name="Labadie P."/>
            <person name="Hunt B.G."/>
            <person name="Srinivasan R."/>
        </authorList>
    </citation>
    <scope>NUCLEOTIDE SEQUENCE</scope>
    <source>
        <strain evidence="1">PL_HMW_Pooled</strain>
        <tissue evidence="1">Head</tissue>
    </source>
</reference>
<reference evidence="1" key="2">
    <citation type="journal article" date="2023" name="BMC Genomics">
        <title>Pest status, molecular evolution, and epigenetic factors derived from the genome assembly of Frankliniella fusca, a thysanopteran phytovirus vector.</title>
        <authorList>
            <person name="Catto M.A."/>
            <person name="Labadie P.E."/>
            <person name="Jacobson A.L."/>
            <person name="Kennedy G.G."/>
            <person name="Srinivasan R."/>
            <person name="Hunt B.G."/>
        </authorList>
    </citation>
    <scope>NUCLEOTIDE SEQUENCE</scope>
    <source>
        <strain evidence="1">PL_HMW_Pooled</strain>
    </source>
</reference>
<comment type="caution">
    <text evidence="1">The sequence shown here is derived from an EMBL/GenBank/DDBJ whole genome shotgun (WGS) entry which is preliminary data.</text>
</comment>
<keyword evidence="2" id="KW-1185">Reference proteome</keyword>
<protein>
    <submittedName>
        <fullName evidence="1">Lipid II flippase MurJ</fullName>
    </submittedName>
</protein>
<dbReference type="EMBL" id="JAHWGI010000268">
    <property type="protein sequence ID" value="KAK3911477.1"/>
    <property type="molecule type" value="Genomic_DNA"/>
</dbReference>
<proteinExistence type="predicted"/>